<accession>A0AAN7H803</accession>
<dbReference type="InterPro" id="IPR014756">
    <property type="entry name" value="Ig_E-set"/>
</dbReference>
<feature type="region of interest" description="Disordered" evidence="1">
    <location>
        <begin position="423"/>
        <end position="458"/>
    </location>
</feature>
<evidence type="ECO:0008006" key="4">
    <source>
        <dbReference type="Google" id="ProtNLM"/>
    </source>
</evidence>
<feature type="region of interest" description="Disordered" evidence="1">
    <location>
        <begin position="361"/>
        <end position="390"/>
    </location>
</feature>
<dbReference type="SUPFAM" id="SSF81296">
    <property type="entry name" value="E set domains"/>
    <property type="match status" value="1"/>
</dbReference>
<feature type="compositionally biased region" description="Basic and acidic residues" evidence="1">
    <location>
        <begin position="109"/>
        <end position="131"/>
    </location>
</feature>
<name>A0AAN7H803_9PEZI</name>
<feature type="compositionally biased region" description="Polar residues" evidence="1">
    <location>
        <begin position="627"/>
        <end position="636"/>
    </location>
</feature>
<feature type="compositionally biased region" description="Basic and acidic residues" evidence="1">
    <location>
        <begin position="230"/>
        <end position="272"/>
    </location>
</feature>
<feature type="compositionally biased region" description="Basic and acidic residues" evidence="1">
    <location>
        <begin position="366"/>
        <end position="381"/>
    </location>
</feature>
<dbReference type="Gene3D" id="2.60.40.10">
    <property type="entry name" value="Immunoglobulins"/>
    <property type="match status" value="1"/>
</dbReference>
<proteinExistence type="predicted"/>
<feature type="compositionally biased region" description="Basic and acidic residues" evidence="1">
    <location>
        <begin position="157"/>
        <end position="173"/>
    </location>
</feature>
<dbReference type="EMBL" id="MU865292">
    <property type="protein sequence ID" value="KAK4231485.1"/>
    <property type="molecule type" value="Genomic_DNA"/>
</dbReference>
<feature type="region of interest" description="Disordered" evidence="1">
    <location>
        <begin position="536"/>
        <end position="675"/>
    </location>
</feature>
<reference evidence="2" key="1">
    <citation type="journal article" date="2023" name="Mol. Phylogenet. Evol.">
        <title>Genome-scale phylogeny and comparative genomics of the fungal order Sordariales.</title>
        <authorList>
            <person name="Hensen N."/>
            <person name="Bonometti L."/>
            <person name="Westerberg I."/>
            <person name="Brannstrom I.O."/>
            <person name="Guillou S."/>
            <person name="Cros-Aarteil S."/>
            <person name="Calhoun S."/>
            <person name="Haridas S."/>
            <person name="Kuo A."/>
            <person name="Mondo S."/>
            <person name="Pangilinan J."/>
            <person name="Riley R."/>
            <person name="LaButti K."/>
            <person name="Andreopoulos B."/>
            <person name="Lipzen A."/>
            <person name="Chen C."/>
            <person name="Yan M."/>
            <person name="Daum C."/>
            <person name="Ng V."/>
            <person name="Clum A."/>
            <person name="Steindorff A."/>
            <person name="Ohm R.A."/>
            <person name="Martin F."/>
            <person name="Silar P."/>
            <person name="Natvig D.O."/>
            <person name="Lalanne C."/>
            <person name="Gautier V."/>
            <person name="Ament-Velasquez S.L."/>
            <person name="Kruys A."/>
            <person name="Hutchinson M.I."/>
            <person name="Powell A.J."/>
            <person name="Barry K."/>
            <person name="Miller A.N."/>
            <person name="Grigoriev I.V."/>
            <person name="Debuchy R."/>
            <person name="Gladieux P."/>
            <person name="Hiltunen Thoren M."/>
            <person name="Johannesson H."/>
        </authorList>
    </citation>
    <scope>NUCLEOTIDE SEQUENCE</scope>
    <source>
        <strain evidence="2">CBS 990.96</strain>
    </source>
</reference>
<dbReference type="Proteomes" id="UP001301958">
    <property type="component" value="Unassembled WGS sequence"/>
</dbReference>
<evidence type="ECO:0000313" key="2">
    <source>
        <dbReference type="EMBL" id="KAK4231485.1"/>
    </source>
</evidence>
<feature type="compositionally biased region" description="Acidic residues" evidence="1">
    <location>
        <begin position="220"/>
        <end position="229"/>
    </location>
</feature>
<keyword evidence="3" id="KW-1185">Reference proteome</keyword>
<dbReference type="CDD" id="cd02859">
    <property type="entry name" value="E_set_AMPKbeta_like_N"/>
    <property type="match status" value="1"/>
</dbReference>
<gene>
    <name evidence="2" type="ORF">QBC38DRAFT_354439</name>
</gene>
<feature type="region of interest" description="Disordered" evidence="1">
    <location>
        <begin position="691"/>
        <end position="737"/>
    </location>
</feature>
<comment type="caution">
    <text evidence="2">The sequence shown here is derived from an EMBL/GenBank/DDBJ whole genome shotgun (WGS) entry which is preliminary data.</text>
</comment>
<sequence length="774" mass="83433">MATETIPAVITYTKPGTIPPVFVAGTFSDPPWQPHEMDSSLQDDGEHIFRKPIQGKLGDKVQYKFRIGQGDWWVLREGDPTVTDASGNVNHELEYKAPLKESAAPEVKAPSKDEPAPEVEPVLKDEPETKDQSTATDEPSSKDESTATDEPFPQEKPAAKEDVLEEKVAKDEPVIADEGPAAEEKVLKDEPVVKDEPVTKPAIKDESTTKEEPAVKEEPAEAEPVLEEEPVVKEEPAVKEEEPVVKEEPAVKEEVAVKEESIVNDEPASKEEPADEAEPAIKEEVVVTDEAAVKEEPVVEEEPSVKEDHVDEAEPETAAAPTNPVVDHLQHIKDAETPSRSGTGTPIFARTAAEVADSAALLNEDVPERETLAVEVKDSGIREQAPTPMGEIAQTAADVADTAEALDRVDAILITEPVASDEDLLGGAAQDQYPDHKSPLFPHECLGPAEPSEDVRPPDIHEDMLAVDKSPIEDIDPDKVDLNDPMLERFPSSREEIIDTVRKLETSLNEDHVSFEGAPHSPAVNASLLGSDVSDVSHLEVPRSPQLSGNLSPPSGPLQAISEADEPETEGSTDKLSAPVVFANPNMKHRPTPLEGHTSDDDEGVSLRDAVSPRTIVPLEKVLSSKPAEQNNTSLPKPNDLSTEEAAPEPVQSGVVTESEEEQKQADVSDEPAYFPVIPGAPATLREIAESAASTAVDTPAVSHEIRKRGFVAETEQQDDGPGEAPSPASTNSLGVRPPHDAKNGWIQALFRVLFVDWIGGIITRLCGSRRNST</sequence>
<feature type="compositionally biased region" description="Basic and acidic residues" evidence="1">
    <location>
        <begin position="182"/>
        <end position="219"/>
    </location>
</feature>
<organism evidence="2 3">
    <name type="scientific">Podospora fimiseda</name>
    <dbReference type="NCBI Taxonomy" id="252190"/>
    <lineage>
        <taxon>Eukaryota</taxon>
        <taxon>Fungi</taxon>
        <taxon>Dikarya</taxon>
        <taxon>Ascomycota</taxon>
        <taxon>Pezizomycotina</taxon>
        <taxon>Sordariomycetes</taxon>
        <taxon>Sordariomycetidae</taxon>
        <taxon>Sordariales</taxon>
        <taxon>Podosporaceae</taxon>
        <taxon>Podospora</taxon>
    </lineage>
</organism>
<evidence type="ECO:0000256" key="1">
    <source>
        <dbReference type="SAM" id="MobiDB-lite"/>
    </source>
</evidence>
<dbReference type="AlphaFoldDB" id="A0AAN7H803"/>
<reference evidence="2" key="2">
    <citation type="submission" date="2023-05" db="EMBL/GenBank/DDBJ databases">
        <authorList>
            <consortium name="Lawrence Berkeley National Laboratory"/>
            <person name="Steindorff A."/>
            <person name="Hensen N."/>
            <person name="Bonometti L."/>
            <person name="Westerberg I."/>
            <person name="Brannstrom I.O."/>
            <person name="Guillou S."/>
            <person name="Cros-Aarteil S."/>
            <person name="Calhoun S."/>
            <person name="Haridas S."/>
            <person name="Kuo A."/>
            <person name="Mondo S."/>
            <person name="Pangilinan J."/>
            <person name="Riley R."/>
            <person name="Labutti K."/>
            <person name="Andreopoulos B."/>
            <person name="Lipzen A."/>
            <person name="Chen C."/>
            <person name="Yanf M."/>
            <person name="Daum C."/>
            <person name="Ng V."/>
            <person name="Clum A."/>
            <person name="Ohm R."/>
            <person name="Martin F."/>
            <person name="Silar P."/>
            <person name="Natvig D."/>
            <person name="Lalanne C."/>
            <person name="Gautier V."/>
            <person name="Ament-Velasquez S.L."/>
            <person name="Kruys A."/>
            <person name="Hutchinson M.I."/>
            <person name="Powell A.J."/>
            <person name="Barry K."/>
            <person name="Miller A.N."/>
            <person name="Grigoriev I.V."/>
            <person name="Debuchy R."/>
            <person name="Gladieux P."/>
            <person name="Thoren M.H."/>
            <person name="Johannesson H."/>
        </authorList>
    </citation>
    <scope>NUCLEOTIDE SEQUENCE</scope>
    <source>
        <strain evidence="2">CBS 990.96</strain>
    </source>
</reference>
<dbReference type="InterPro" id="IPR013783">
    <property type="entry name" value="Ig-like_fold"/>
</dbReference>
<feature type="compositionally biased region" description="Basic and acidic residues" evidence="1">
    <location>
        <begin position="279"/>
        <end position="309"/>
    </location>
</feature>
<evidence type="ECO:0000313" key="3">
    <source>
        <dbReference type="Proteomes" id="UP001301958"/>
    </source>
</evidence>
<feature type="region of interest" description="Disordered" evidence="1">
    <location>
        <begin position="96"/>
        <end position="325"/>
    </location>
</feature>
<protein>
    <recommendedName>
        <fullName evidence="4">AMP-activated protein kinase glycogen-binding domain-containing protein</fullName>
    </recommendedName>
</protein>